<comment type="caution">
    <text evidence="1">The sequence shown here is derived from an EMBL/GenBank/DDBJ whole genome shotgun (WGS) entry which is preliminary data.</text>
</comment>
<dbReference type="OrthoDB" id="5677166at2"/>
<evidence type="ECO:0000313" key="1">
    <source>
        <dbReference type="EMBL" id="SIT43657.1"/>
    </source>
</evidence>
<dbReference type="EMBL" id="CYGY02000035">
    <property type="protein sequence ID" value="SIT43657.1"/>
    <property type="molecule type" value="Genomic_DNA"/>
</dbReference>
<keyword evidence="2" id="KW-1185">Reference proteome</keyword>
<dbReference type="AlphaFoldDB" id="A0A1N7S9L0"/>
<dbReference type="Pfam" id="PF07409">
    <property type="entry name" value="GP46"/>
    <property type="match status" value="1"/>
</dbReference>
<organism evidence="1 2">
    <name type="scientific">Paraburkholderia piptadeniae</name>
    <dbReference type="NCBI Taxonomy" id="1701573"/>
    <lineage>
        <taxon>Bacteria</taxon>
        <taxon>Pseudomonadati</taxon>
        <taxon>Pseudomonadota</taxon>
        <taxon>Betaproteobacteria</taxon>
        <taxon>Burkholderiales</taxon>
        <taxon>Burkholderiaceae</taxon>
        <taxon>Paraburkholderia</taxon>
    </lineage>
</organism>
<dbReference type="RefSeq" id="WP_087735875.1">
    <property type="nucleotide sequence ID" value="NZ_CYGY02000035.1"/>
</dbReference>
<name>A0A1N7S9L0_9BURK</name>
<reference evidence="1" key="1">
    <citation type="submission" date="2016-12" db="EMBL/GenBank/DDBJ databases">
        <authorList>
            <person name="Moulin L."/>
        </authorList>
    </citation>
    <scope>NUCLEOTIDE SEQUENCE [LARGE SCALE GENOMIC DNA]</scope>
    <source>
        <strain evidence="1">STM 7183</strain>
    </source>
</reference>
<gene>
    <name evidence="1" type="ORF">BN2476_350217</name>
</gene>
<evidence type="ECO:0000313" key="2">
    <source>
        <dbReference type="Proteomes" id="UP000195569"/>
    </source>
</evidence>
<accession>A0A1N7S9L0</accession>
<dbReference type="InterPro" id="IPR010877">
    <property type="entry name" value="Phage_Mu_Gp46"/>
</dbReference>
<proteinExistence type="predicted"/>
<protein>
    <submittedName>
        <fullName evidence="1">Mu-like prophage FluMu protein gp46</fullName>
    </submittedName>
</protein>
<sequence length="149" mass="16545">MSDITIVWDVDNSRGDWLLVGPALATGNDLDNGILISLFTDRTANTDDAIPDGTNDPRGWWGDIGEDVPIGSRLWLLSRAKQTQETLNNAVDYTREALEWMIDDGVAARIDVLAQWVRSSFLGLQVTLYKQDGTTVASKSYAWAWNQIS</sequence>
<dbReference type="Proteomes" id="UP000195569">
    <property type="component" value="Unassembled WGS sequence"/>
</dbReference>